<feature type="compositionally biased region" description="Low complexity" evidence="2">
    <location>
        <begin position="77"/>
        <end position="88"/>
    </location>
</feature>
<feature type="compositionally biased region" description="Pro residues" evidence="2">
    <location>
        <begin position="263"/>
        <end position="274"/>
    </location>
</feature>
<evidence type="ECO:0000256" key="2">
    <source>
        <dbReference type="SAM" id="MobiDB-lite"/>
    </source>
</evidence>
<dbReference type="AlphaFoldDB" id="A0AA88KM66"/>
<name>A0AA88KM66_NAELO</name>
<feature type="region of interest" description="Disordered" evidence="2">
    <location>
        <begin position="20"/>
        <end position="317"/>
    </location>
</feature>
<comment type="caution">
    <text evidence="3">The sequence shown here is derived from an EMBL/GenBank/DDBJ whole genome shotgun (WGS) entry which is preliminary data.</text>
</comment>
<feature type="compositionally biased region" description="Polar residues" evidence="2">
    <location>
        <begin position="208"/>
        <end position="233"/>
    </location>
</feature>
<accession>A0AA88KM66</accession>
<organism evidence="3 4">
    <name type="scientific">Naegleria lovaniensis</name>
    <name type="common">Amoeba</name>
    <dbReference type="NCBI Taxonomy" id="51637"/>
    <lineage>
        <taxon>Eukaryota</taxon>
        <taxon>Discoba</taxon>
        <taxon>Heterolobosea</taxon>
        <taxon>Tetramitia</taxon>
        <taxon>Eutetramitia</taxon>
        <taxon>Vahlkampfiidae</taxon>
        <taxon>Naegleria</taxon>
    </lineage>
</organism>
<sequence length="485" mass="54050">MISAEDSERYRMDMNNYNDYNNLKIQRGGSVVGQQSSFPSDRSTTSSSPLSHHSSDQQYRENYPQFSSQPQKPPFMMPMQQPQPQQQPFGNGRSGGGLNQPQPQPQQQQTPPPFSSGSHPMHQSQNQSQPYMHDSYYSNHPMMNNTTPSANHHWNGTSSAHWDHPQSSYTYQDQTSSPPEQYQSQQQQPPPQKVGGLFRSGGSGGSLNASPGTSFSSAQPMYSSSAQATQLPQTTTTTTTNMNSWMGQQQQGTSVAGQQATPQMPPPTQPPSFQPPMMQGNSPQNGMLKNQPKPFSSQPSQQFPSMTGQNGGTPVALPPFEPMVQGNAMVQPQLQQESKGLVGSHAFNNLSIPTSQPSLLGGEQKLEELAAAYEKEIEQLKNYNAELRNMVDSEKNLIEKFKTIVEKVEQSNQYGSVMQSQMSQSSYPLENSFIQQGYPNINQGYSRYEQQQQPQQHYNNSQSYDQQQQIIYNQGNNYSSQGYQK</sequence>
<evidence type="ECO:0000313" key="3">
    <source>
        <dbReference type="EMBL" id="KAG2388615.1"/>
    </source>
</evidence>
<gene>
    <name evidence="3" type="ORF">C9374_000054</name>
</gene>
<keyword evidence="4" id="KW-1185">Reference proteome</keyword>
<dbReference type="GeneID" id="68092516"/>
<feature type="compositionally biased region" description="Polar residues" evidence="2">
    <location>
        <begin position="115"/>
        <end position="160"/>
    </location>
</feature>
<feature type="compositionally biased region" description="Low complexity" evidence="2">
    <location>
        <begin position="166"/>
        <end position="187"/>
    </location>
</feature>
<feature type="compositionally biased region" description="Low complexity" evidence="2">
    <location>
        <begin position="247"/>
        <end position="262"/>
    </location>
</feature>
<feature type="compositionally biased region" description="Low complexity" evidence="2">
    <location>
        <begin position="36"/>
        <end position="52"/>
    </location>
</feature>
<evidence type="ECO:0000256" key="1">
    <source>
        <dbReference type="SAM" id="Coils"/>
    </source>
</evidence>
<protein>
    <submittedName>
        <fullName evidence="3">Uncharacterized protein</fullName>
    </submittedName>
</protein>
<dbReference type="Proteomes" id="UP000816034">
    <property type="component" value="Unassembled WGS sequence"/>
</dbReference>
<reference evidence="3 4" key="1">
    <citation type="journal article" date="2018" name="BMC Genomics">
        <title>The genome of Naegleria lovaniensis, the basis for a comparative approach to unravel pathogenicity factors of the human pathogenic amoeba N. fowleri.</title>
        <authorList>
            <person name="Liechti N."/>
            <person name="Schurch N."/>
            <person name="Bruggmann R."/>
            <person name="Wittwer M."/>
        </authorList>
    </citation>
    <scope>NUCLEOTIDE SEQUENCE [LARGE SCALE GENOMIC DNA]</scope>
    <source>
        <strain evidence="3 4">ATCC 30569</strain>
    </source>
</reference>
<dbReference type="EMBL" id="PYSW02000009">
    <property type="protein sequence ID" value="KAG2388615.1"/>
    <property type="molecule type" value="Genomic_DNA"/>
</dbReference>
<dbReference type="RefSeq" id="XP_044552607.1">
    <property type="nucleotide sequence ID" value="XM_044695145.1"/>
</dbReference>
<feature type="compositionally biased region" description="Low complexity" evidence="2">
    <location>
        <begin position="442"/>
        <end position="479"/>
    </location>
</feature>
<feature type="coiled-coil region" evidence="1">
    <location>
        <begin position="363"/>
        <end position="400"/>
    </location>
</feature>
<feature type="region of interest" description="Disordered" evidence="2">
    <location>
        <begin position="440"/>
        <end position="485"/>
    </location>
</feature>
<proteinExistence type="predicted"/>
<keyword evidence="1" id="KW-0175">Coiled coil</keyword>
<evidence type="ECO:0000313" key="4">
    <source>
        <dbReference type="Proteomes" id="UP000816034"/>
    </source>
</evidence>
<feature type="compositionally biased region" description="Low complexity" evidence="2">
    <location>
        <begin position="291"/>
        <end position="305"/>
    </location>
</feature>